<proteinExistence type="predicted"/>
<dbReference type="EMBL" id="JSAB01000462">
    <property type="protein sequence ID" value="RNF27787.1"/>
    <property type="molecule type" value="Genomic_DNA"/>
</dbReference>
<dbReference type="OrthoDB" id="8759938at2"/>
<dbReference type="Proteomes" id="UP000283254">
    <property type="component" value="Unassembled WGS sequence"/>
</dbReference>
<accession>A0A422QCT9</accession>
<keyword evidence="2" id="KW-1185">Reference proteome</keyword>
<organism evidence="1 2">
    <name type="scientific">Massilia aurea</name>
    <dbReference type="NCBI Taxonomy" id="373040"/>
    <lineage>
        <taxon>Bacteria</taxon>
        <taxon>Pseudomonadati</taxon>
        <taxon>Pseudomonadota</taxon>
        <taxon>Betaproteobacteria</taxon>
        <taxon>Burkholderiales</taxon>
        <taxon>Oxalobacteraceae</taxon>
        <taxon>Telluria group</taxon>
        <taxon>Massilia</taxon>
    </lineage>
</organism>
<sequence length="158" mass="17029">MKNIAIVLGSLGLLAGCTAPGPTYTYTQPSDPSQWRVVSVTPVPVGTGAQVAASGQGGVVTSTPIATAAPSSGWTTTSVTPVYRTQQPAQQQVFVQQQPVWVQQQPVYVPQPVVVEQPRYWYPPISIGLGFDFGRSSWHGHRHRGWGGSIGTRWPYGW</sequence>
<reference evidence="1" key="1">
    <citation type="submission" date="2014-10" db="EMBL/GenBank/DDBJ databases">
        <title>Massilia sp. genome.</title>
        <authorList>
            <person name="Xu B."/>
            <person name="Dai L."/>
            <person name="Huang Z."/>
        </authorList>
    </citation>
    <scope>NUCLEOTIDE SEQUENCE [LARGE SCALE GENOMIC DNA]</scope>
    <source>
        <strain evidence="1">CFS-1</strain>
    </source>
</reference>
<protein>
    <recommendedName>
        <fullName evidence="3">Lipoprotein</fullName>
    </recommendedName>
</protein>
<name>A0A422QCT9_9BURK</name>
<evidence type="ECO:0000313" key="1">
    <source>
        <dbReference type="EMBL" id="RNF27787.1"/>
    </source>
</evidence>
<dbReference type="RefSeq" id="WP_123072274.1">
    <property type="nucleotide sequence ID" value="NZ_JSAB01000462.1"/>
</dbReference>
<dbReference type="PROSITE" id="PS51257">
    <property type="entry name" value="PROKAR_LIPOPROTEIN"/>
    <property type="match status" value="1"/>
</dbReference>
<evidence type="ECO:0008006" key="3">
    <source>
        <dbReference type="Google" id="ProtNLM"/>
    </source>
</evidence>
<comment type="caution">
    <text evidence="1">The sequence shown here is derived from an EMBL/GenBank/DDBJ whole genome shotgun (WGS) entry which is preliminary data.</text>
</comment>
<gene>
    <name evidence="1" type="ORF">NM04_26430</name>
</gene>
<evidence type="ECO:0000313" key="2">
    <source>
        <dbReference type="Proteomes" id="UP000283254"/>
    </source>
</evidence>
<dbReference type="AlphaFoldDB" id="A0A422QCT9"/>